<dbReference type="EMBL" id="JAOTOJ010000012">
    <property type="protein sequence ID" value="KAK9393794.1"/>
    <property type="molecule type" value="Genomic_DNA"/>
</dbReference>
<feature type="coiled-coil region" evidence="3">
    <location>
        <begin position="481"/>
        <end position="515"/>
    </location>
</feature>
<dbReference type="Gene3D" id="1.10.472.80">
    <property type="entry name" value="Ypt/Rab-GAP domain of gyp1p, domain 3"/>
    <property type="match status" value="1"/>
</dbReference>
<evidence type="ECO:0000256" key="2">
    <source>
        <dbReference type="ARBA" id="ARBA00023054"/>
    </source>
</evidence>
<feature type="region of interest" description="Disordered" evidence="4">
    <location>
        <begin position="349"/>
        <end position="415"/>
    </location>
</feature>
<dbReference type="Proteomes" id="UP001474421">
    <property type="component" value="Unassembled WGS sequence"/>
</dbReference>
<dbReference type="SMART" id="SM00233">
    <property type="entry name" value="PH"/>
    <property type="match status" value="1"/>
</dbReference>
<dbReference type="Gene3D" id="1.10.287.1490">
    <property type="match status" value="1"/>
</dbReference>
<name>A0AAW1AVG4_CROAD</name>
<dbReference type="SMART" id="SM00164">
    <property type="entry name" value="TBC"/>
    <property type="match status" value="1"/>
</dbReference>
<comment type="caution">
    <text evidence="7">The sequence shown here is derived from an EMBL/GenBank/DDBJ whole genome shotgun (WGS) entry which is preliminary data.</text>
</comment>
<keyword evidence="1" id="KW-0343">GTPase activation</keyword>
<feature type="domain" description="PH" evidence="5">
    <location>
        <begin position="103"/>
        <end position="225"/>
    </location>
</feature>
<evidence type="ECO:0000256" key="4">
    <source>
        <dbReference type="SAM" id="MobiDB-lite"/>
    </source>
</evidence>
<dbReference type="PANTHER" id="PTHR47219">
    <property type="entry name" value="RAB GTPASE-ACTIVATING PROTEIN 1-LIKE"/>
    <property type="match status" value="1"/>
</dbReference>
<dbReference type="PROSITE" id="PS50003">
    <property type="entry name" value="PH_DOMAIN"/>
    <property type="match status" value="1"/>
</dbReference>
<gene>
    <name evidence="7" type="ORF">NXF25_015457</name>
</gene>
<accession>A0AAW1AVG4</accession>
<evidence type="ECO:0000256" key="3">
    <source>
        <dbReference type="SAM" id="Coils"/>
    </source>
</evidence>
<dbReference type="SUPFAM" id="SSF47923">
    <property type="entry name" value="Ypt/Rab-GAP domain of gyp1p"/>
    <property type="match status" value="2"/>
</dbReference>
<evidence type="ECO:0000259" key="6">
    <source>
        <dbReference type="PROSITE" id="PS50086"/>
    </source>
</evidence>
<reference evidence="7 8" key="1">
    <citation type="journal article" date="2024" name="Proc. Natl. Acad. Sci. U.S.A.">
        <title>The genetic regulatory architecture and epigenomic basis for age-related changes in rattlesnake venom.</title>
        <authorList>
            <person name="Hogan M.P."/>
            <person name="Holding M.L."/>
            <person name="Nystrom G.S."/>
            <person name="Colston T.J."/>
            <person name="Bartlett D.A."/>
            <person name="Mason A.J."/>
            <person name="Ellsworth S.A."/>
            <person name="Rautsaw R.M."/>
            <person name="Lawrence K.C."/>
            <person name="Strickland J.L."/>
            <person name="He B."/>
            <person name="Fraser P."/>
            <person name="Margres M.J."/>
            <person name="Gilbert D.M."/>
            <person name="Gibbs H.L."/>
            <person name="Parkinson C.L."/>
            <person name="Rokyta D.R."/>
        </authorList>
    </citation>
    <scope>NUCLEOTIDE SEQUENCE [LARGE SCALE GENOMIC DNA]</scope>
    <source>
        <strain evidence="7">DRR0105</strain>
    </source>
</reference>
<dbReference type="InterPro" id="IPR035969">
    <property type="entry name" value="Rab-GAP_TBC_sf"/>
</dbReference>
<feature type="compositionally biased region" description="Pro residues" evidence="4">
    <location>
        <begin position="163"/>
        <end position="173"/>
    </location>
</feature>
<dbReference type="Gene3D" id="1.10.8.270">
    <property type="entry name" value="putative rabgap domain of human tbc1 domain family member 14 like domains"/>
    <property type="match status" value="1"/>
</dbReference>
<proteinExistence type="predicted"/>
<protein>
    <submittedName>
        <fullName evidence="7">TBC1 domain family member 2B</fullName>
    </submittedName>
</protein>
<evidence type="ECO:0000313" key="7">
    <source>
        <dbReference type="EMBL" id="KAK9393794.1"/>
    </source>
</evidence>
<evidence type="ECO:0000259" key="5">
    <source>
        <dbReference type="PROSITE" id="PS50003"/>
    </source>
</evidence>
<evidence type="ECO:0000256" key="1">
    <source>
        <dbReference type="ARBA" id="ARBA00022468"/>
    </source>
</evidence>
<dbReference type="InterPro" id="IPR001849">
    <property type="entry name" value="PH_domain"/>
</dbReference>
<dbReference type="InterPro" id="IPR000195">
    <property type="entry name" value="Rab-GAP-TBC_dom"/>
</dbReference>
<dbReference type="InterPro" id="IPR011993">
    <property type="entry name" value="PH-like_dom_sf"/>
</dbReference>
<feature type="region of interest" description="Disordered" evidence="4">
    <location>
        <begin position="160"/>
        <end position="196"/>
    </location>
</feature>
<keyword evidence="8" id="KW-1185">Reference proteome</keyword>
<evidence type="ECO:0000313" key="8">
    <source>
        <dbReference type="Proteomes" id="UP001474421"/>
    </source>
</evidence>
<dbReference type="GO" id="GO:0005096">
    <property type="term" value="F:GTPase activator activity"/>
    <property type="evidence" value="ECO:0007669"/>
    <property type="project" value="UniProtKB-KW"/>
</dbReference>
<dbReference type="SUPFAM" id="SSF50729">
    <property type="entry name" value="PH domain-like"/>
    <property type="match status" value="1"/>
</dbReference>
<feature type="compositionally biased region" description="Basic and acidic residues" evidence="4">
    <location>
        <begin position="349"/>
        <end position="360"/>
    </location>
</feature>
<feature type="domain" description="Rab-GAP TBC" evidence="6">
    <location>
        <begin position="741"/>
        <end position="935"/>
    </location>
</feature>
<dbReference type="GO" id="GO:0005829">
    <property type="term" value="C:cytosol"/>
    <property type="evidence" value="ECO:0007669"/>
    <property type="project" value="UniProtKB-ARBA"/>
</dbReference>
<dbReference type="FunFam" id="1.10.472.80:FF:000018">
    <property type="entry name" value="TBC1 domain family member 2B"/>
    <property type="match status" value="1"/>
</dbReference>
<dbReference type="PROSITE" id="PS50086">
    <property type="entry name" value="TBC_RABGAP"/>
    <property type="match status" value="1"/>
</dbReference>
<dbReference type="PANTHER" id="PTHR47219:SF20">
    <property type="entry name" value="TBC1 DOMAIN FAMILY MEMBER 2B"/>
    <property type="match status" value="1"/>
</dbReference>
<keyword evidence="2 3" id="KW-0175">Coiled coil</keyword>
<dbReference type="GO" id="GO:0031410">
    <property type="term" value="C:cytoplasmic vesicle"/>
    <property type="evidence" value="ECO:0007669"/>
    <property type="project" value="UniProtKB-ARBA"/>
</dbReference>
<dbReference type="FunFam" id="1.10.10.750:FF:000018">
    <property type="entry name" value="TBC domaincontaining protein"/>
    <property type="match status" value="1"/>
</dbReference>
<dbReference type="Pfam" id="PF00566">
    <property type="entry name" value="RabGAP-TBC"/>
    <property type="match status" value="1"/>
</dbReference>
<dbReference type="Gene3D" id="2.30.29.30">
    <property type="entry name" value="Pleckstrin-homology domain (PH domain)/Phosphotyrosine-binding domain (PTB)"/>
    <property type="match status" value="1"/>
</dbReference>
<dbReference type="Gene3D" id="1.10.10.750">
    <property type="entry name" value="Ypt/Rab-GAP domain of gyp1p, domain 1"/>
    <property type="match status" value="1"/>
</dbReference>
<feature type="region of interest" description="Disordered" evidence="4">
    <location>
        <begin position="541"/>
        <end position="565"/>
    </location>
</feature>
<sequence>MPSLRRVPSVMRRWAPLPSFYCQPGKQTVWLGSRLGALQEALGSPGRALDSLCEGAPEPVQRPAAARGARRLLLAGLSRKGWSGRGEAATAGAMPAEEEAAGGPRLCGYLQKLSGKGPLRAFRSRWFAFDARRCALCYYKGPREAQPLGRLELARAAFRLHDPPAPGPGPGQQPQPAEEERRAEENGAPGTAFEVRGPGGDVAVLRAATHQDMMYWLQELQQKRWEYCHSLDAAKRYSQTSPTPAGCSRGLVAKDSPDCTVLSANASAENARNILAVEIAPTELVGEQAACLPAPGHPGPINFSLRQLGTEIRNSVSSLRTGKGSGENRRSVFYTEEWEMLDPTPKDLQESAAQEEKQRLAAETSKGGTGSSFPFDFGRLPPKARRPLKDSMAASKSRGGQEAPPREWSRGQPAAEMQLKLQSQQEDLEQLKTELASQKELVRLLQQTVRSSQYDRYLTGPLCDGSAKGHLELLHQKDRQIWGLNHQLEKLNLDKEHLQQEVASLKSTLGELGEQLDMLMETIQAKDEVIMKLSRELSECESSWQSRAPPADASPPLSKEQQELSKLKDSLQGYKTQNKFLNKEILELSALRRNAENREKELMAKYTSLEAQMCQVESRYLVLLQERKTPVCSEEPNPDSDLVAQLLEDALKVDSGELPTQAYFKPHMVSEYDVYGFQTVPEDEEEEERLVAKVRALDLKSLSLTEHQEMSTGVKWENFLAATVNREMVRSVELKSLIRGGVPHEHRCQIWKWCVGLHVKKFKESSPPGYFQSLLQNALKKQNPASKQIELDLLRTLPNNKHYSSPASEGIQKLRNVLLAFSWRNPDIGYCQGLNRLAAIALLYLEQEDAFWCLVTIVEVFMPRDYYTKTLLGSQVDQRVFKDLMNEKLPRLHTHFEQHRVDFSLITFNWFLIVFVDSVVSDVLFKIWDSFLYEGPKVIFRFALALFKYKEEEILKLLDSTSIFKYLRSFTRTVLDARKLTGIAFRDLNPFPLRQIRNRRAVHLEKVRLELLELEAMREDFLRERETHPEKRDLISEDEEDG</sequence>
<dbReference type="GO" id="GO:0031267">
    <property type="term" value="F:small GTPase binding"/>
    <property type="evidence" value="ECO:0007669"/>
    <property type="project" value="TreeGrafter"/>
</dbReference>
<dbReference type="AlphaFoldDB" id="A0AAW1AVG4"/>
<organism evidence="7 8">
    <name type="scientific">Crotalus adamanteus</name>
    <name type="common">Eastern diamondback rattlesnake</name>
    <dbReference type="NCBI Taxonomy" id="8729"/>
    <lineage>
        <taxon>Eukaryota</taxon>
        <taxon>Metazoa</taxon>
        <taxon>Chordata</taxon>
        <taxon>Craniata</taxon>
        <taxon>Vertebrata</taxon>
        <taxon>Euteleostomi</taxon>
        <taxon>Lepidosauria</taxon>
        <taxon>Squamata</taxon>
        <taxon>Bifurcata</taxon>
        <taxon>Unidentata</taxon>
        <taxon>Episquamata</taxon>
        <taxon>Toxicofera</taxon>
        <taxon>Serpentes</taxon>
        <taxon>Colubroidea</taxon>
        <taxon>Viperidae</taxon>
        <taxon>Crotalinae</taxon>
        <taxon>Crotalus</taxon>
    </lineage>
</organism>
<dbReference type="InterPro" id="IPR050302">
    <property type="entry name" value="Rab_GAP_TBC_domain"/>
</dbReference>
<dbReference type="FunFam" id="1.10.8.270:FF:000014">
    <property type="entry name" value="Putative TBC1 domain family member 2B"/>
    <property type="match status" value="1"/>
</dbReference>